<dbReference type="AlphaFoldDB" id="A0A0F9AAQ8"/>
<evidence type="ECO:0000313" key="1">
    <source>
        <dbReference type="EMBL" id="KKL06530.1"/>
    </source>
</evidence>
<comment type="caution">
    <text evidence="1">The sequence shown here is derived from an EMBL/GenBank/DDBJ whole genome shotgun (WGS) entry which is preliminary data.</text>
</comment>
<sequence>MKNEMSKNMENLIVAVDALRDVDLVMVETALSKKEAASLFHGIDLITKVQHALVVAEMGGVRGK</sequence>
<organism evidence="1">
    <name type="scientific">marine sediment metagenome</name>
    <dbReference type="NCBI Taxonomy" id="412755"/>
    <lineage>
        <taxon>unclassified sequences</taxon>
        <taxon>metagenomes</taxon>
        <taxon>ecological metagenomes</taxon>
    </lineage>
</organism>
<name>A0A0F9AAQ8_9ZZZZ</name>
<proteinExistence type="predicted"/>
<protein>
    <submittedName>
        <fullName evidence="1">Uncharacterized protein</fullName>
    </submittedName>
</protein>
<reference evidence="1" key="1">
    <citation type="journal article" date="2015" name="Nature">
        <title>Complex archaea that bridge the gap between prokaryotes and eukaryotes.</title>
        <authorList>
            <person name="Spang A."/>
            <person name="Saw J.H."/>
            <person name="Jorgensen S.L."/>
            <person name="Zaremba-Niedzwiedzka K."/>
            <person name="Martijn J."/>
            <person name="Lind A.E."/>
            <person name="van Eijk R."/>
            <person name="Schleper C."/>
            <person name="Guy L."/>
            <person name="Ettema T.J."/>
        </authorList>
    </citation>
    <scope>NUCLEOTIDE SEQUENCE</scope>
</reference>
<gene>
    <name evidence="1" type="ORF">LCGC14_2595130</name>
</gene>
<dbReference type="EMBL" id="LAZR01043667">
    <property type="protein sequence ID" value="KKL06530.1"/>
    <property type="molecule type" value="Genomic_DNA"/>
</dbReference>
<accession>A0A0F9AAQ8</accession>